<reference evidence="4" key="2">
    <citation type="submission" date="2019-09" db="UniProtKB">
        <authorList>
            <consortium name="WormBaseParasite"/>
        </authorList>
    </citation>
    <scope>IDENTIFICATION</scope>
</reference>
<dbReference type="OrthoDB" id="8021537at2759"/>
<evidence type="ECO:0000259" key="1">
    <source>
        <dbReference type="Pfam" id="PF00078"/>
    </source>
</evidence>
<dbReference type="Pfam" id="PF00078">
    <property type="entry name" value="RVT_1"/>
    <property type="match status" value="1"/>
</dbReference>
<sequence>MEFQVLCLRYQFLERCVSERLAKFFNQVVAEKKVPECWRQSTTIPIWKKGSPADCSNYRSVRLLSHSMKIFERILDRQIREIVKLTNNQCGFVSGCGTIDAIRDARLLVEKHRESRSPCIAFLELDRAFDRLPCELIWYALRQHNVHEELIEWMRILYSCPKSRV</sequence>
<reference evidence="2 3" key="1">
    <citation type="submission" date="2018-11" db="EMBL/GenBank/DDBJ databases">
        <authorList>
            <consortium name="Pathogen Informatics"/>
        </authorList>
    </citation>
    <scope>NUCLEOTIDE SEQUENCE [LARGE SCALE GENOMIC DNA]</scope>
</reference>
<evidence type="ECO:0000313" key="2">
    <source>
        <dbReference type="EMBL" id="VDO91953.1"/>
    </source>
</evidence>
<dbReference type="PANTHER" id="PTHR19446">
    <property type="entry name" value="REVERSE TRANSCRIPTASES"/>
    <property type="match status" value="1"/>
</dbReference>
<feature type="domain" description="Reverse transcriptase" evidence="1">
    <location>
        <begin position="48"/>
        <end position="155"/>
    </location>
</feature>
<keyword evidence="3" id="KW-1185">Reference proteome</keyword>
<organism evidence="3 4">
    <name type="scientific">Heligmosomoides polygyrus</name>
    <name type="common">Parasitic roundworm</name>
    <dbReference type="NCBI Taxonomy" id="6339"/>
    <lineage>
        <taxon>Eukaryota</taxon>
        <taxon>Metazoa</taxon>
        <taxon>Ecdysozoa</taxon>
        <taxon>Nematoda</taxon>
        <taxon>Chromadorea</taxon>
        <taxon>Rhabditida</taxon>
        <taxon>Rhabditina</taxon>
        <taxon>Rhabditomorpha</taxon>
        <taxon>Strongyloidea</taxon>
        <taxon>Heligmosomidae</taxon>
        <taxon>Heligmosomoides</taxon>
    </lineage>
</organism>
<evidence type="ECO:0000313" key="4">
    <source>
        <dbReference type="WBParaSite" id="HPBE_0001238401-mRNA-1"/>
    </source>
</evidence>
<evidence type="ECO:0000313" key="3">
    <source>
        <dbReference type="Proteomes" id="UP000050761"/>
    </source>
</evidence>
<gene>
    <name evidence="2" type="ORF">HPBE_LOCUS12385</name>
</gene>
<dbReference type="InterPro" id="IPR000477">
    <property type="entry name" value="RT_dom"/>
</dbReference>
<accession>A0A3P8AKS6</accession>
<dbReference type="WBParaSite" id="HPBE_0001238401-mRNA-1">
    <property type="protein sequence ID" value="HPBE_0001238401-mRNA-1"/>
    <property type="gene ID" value="HPBE_0001238401"/>
</dbReference>
<accession>A0A183FVL8</accession>
<dbReference type="Proteomes" id="UP000050761">
    <property type="component" value="Unassembled WGS sequence"/>
</dbReference>
<protein>
    <submittedName>
        <fullName evidence="4">Reverse transcriptase domain-containing protein</fullName>
    </submittedName>
</protein>
<proteinExistence type="predicted"/>
<dbReference type="EMBL" id="UZAH01027479">
    <property type="protein sequence ID" value="VDO91953.1"/>
    <property type="molecule type" value="Genomic_DNA"/>
</dbReference>
<name>A0A183FVL8_HELPZ</name>
<dbReference type="AlphaFoldDB" id="A0A183FVL8"/>